<reference evidence="1 2" key="1">
    <citation type="submission" date="2015-09" db="EMBL/GenBank/DDBJ databases">
        <authorList>
            <consortium name="Pathogen Informatics"/>
        </authorList>
    </citation>
    <scope>NUCLEOTIDE SEQUENCE [LARGE SCALE GENOMIC DNA]</scope>
    <source>
        <strain evidence="1 2">2789STDY5608840</strain>
    </source>
</reference>
<proteinExistence type="predicted"/>
<evidence type="ECO:0000313" key="2">
    <source>
        <dbReference type="Proteomes" id="UP000095517"/>
    </source>
</evidence>
<name>A0A173YZ51_9BACE</name>
<sequence>MRIIVSLQCSQLPIGNWLFDFIKLTENLWAEPQADRIVKPFHAVLIIPYPYNTYIIGSYEFCKFINSQSYHVPLKVRITWVM</sequence>
<dbReference type="EMBL" id="CYZH01000003">
    <property type="protein sequence ID" value="CUN68536.1"/>
    <property type="molecule type" value="Genomic_DNA"/>
</dbReference>
<gene>
    <name evidence="1" type="ORF">ERS852397_00658</name>
</gene>
<evidence type="ECO:0000313" key="1">
    <source>
        <dbReference type="EMBL" id="CUN68536.1"/>
    </source>
</evidence>
<dbReference type="Proteomes" id="UP000095517">
    <property type="component" value="Unassembled WGS sequence"/>
</dbReference>
<accession>A0A173YZ51</accession>
<organism evidence="1 2">
    <name type="scientific">Bacteroides finegoldii</name>
    <dbReference type="NCBI Taxonomy" id="338188"/>
    <lineage>
        <taxon>Bacteria</taxon>
        <taxon>Pseudomonadati</taxon>
        <taxon>Bacteroidota</taxon>
        <taxon>Bacteroidia</taxon>
        <taxon>Bacteroidales</taxon>
        <taxon>Bacteroidaceae</taxon>
        <taxon>Bacteroides</taxon>
    </lineage>
</organism>
<dbReference type="AlphaFoldDB" id="A0A173YZ51"/>
<protein>
    <submittedName>
        <fullName evidence="1">Uncharacterized protein</fullName>
    </submittedName>
</protein>